<keyword evidence="2" id="KW-0813">Transport</keyword>
<evidence type="ECO:0000313" key="9">
    <source>
        <dbReference type="EMBL" id="MFD2513242.1"/>
    </source>
</evidence>
<protein>
    <submittedName>
        <fullName evidence="9">Potassium transporter TrkG</fullName>
    </submittedName>
</protein>
<evidence type="ECO:0000256" key="4">
    <source>
        <dbReference type="ARBA" id="ARBA00022692"/>
    </source>
</evidence>
<comment type="caution">
    <text evidence="9">The sequence shown here is derived from an EMBL/GenBank/DDBJ whole genome shotgun (WGS) entry which is preliminary data.</text>
</comment>
<name>A0ABW5IJY1_9BACT</name>
<evidence type="ECO:0000313" key="10">
    <source>
        <dbReference type="Proteomes" id="UP001597544"/>
    </source>
</evidence>
<gene>
    <name evidence="9" type="ORF">ACFSRY_05145</name>
</gene>
<accession>A0ABW5IJY1</accession>
<evidence type="ECO:0000256" key="8">
    <source>
        <dbReference type="SAM" id="Phobius"/>
    </source>
</evidence>
<keyword evidence="3" id="KW-1003">Cell membrane</keyword>
<comment type="subcellular location">
    <subcellularLocation>
        <location evidence="1">Cell membrane</location>
        <topology evidence="1">Multi-pass membrane protein</topology>
    </subcellularLocation>
</comment>
<evidence type="ECO:0000256" key="6">
    <source>
        <dbReference type="ARBA" id="ARBA00023065"/>
    </source>
</evidence>
<organism evidence="9 10">
    <name type="scientific">Pontibacter locisalis</name>
    <dbReference type="NCBI Taxonomy" id="1719035"/>
    <lineage>
        <taxon>Bacteria</taxon>
        <taxon>Pseudomonadati</taxon>
        <taxon>Bacteroidota</taxon>
        <taxon>Cytophagia</taxon>
        <taxon>Cytophagales</taxon>
        <taxon>Hymenobacteraceae</taxon>
        <taxon>Pontibacter</taxon>
    </lineage>
</organism>
<dbReference type="Proteomes" id="UP001597544">
    <property type="component" value="Unassembled WGS sequence"/>
</dbReference>
<dbReference type="RefSeq" id="WP_377503718.1">
    <property type="nucleotide sequence ID" value="NZ_JBHULU010000006.1"/>
</dbReference>
<keyword evidence="7 8" id="KW-0472">Membrane</keyword>
<proteinExistence type="predicted"/>
<dbReference type="EMBL" id="JBHULU010000006">
    <property type="protein sequence ID" value="MFD2513242.1"/>
    <property type="molecule type" value="Genomic_DNA"/>
</dbReference>
<keyword evidence="5 8" id="KW-1133">Transmembrane helix</keyword>
<dbReference type="PANTHER" id="PTHR32024">
    <property type="entry name" value="TRK SYSTEM POTASSIUM UPTAKE PROTEIN TRKG-RELATED"/>
    <property type="match status" value="1"/>
</dbReference>
<evidence type="ECO:0000256" key="3">
    <source>
        <dbReference type="ARBA" id="ARBA00022475"/>
    </source>
</evidence>
<evidence type="ECO:0000256" key="7">
    <source>
        <dbReference type="ARBA" id="ARBA00023136"/>
    </source>
</evidence>
<evidence type="ECO:0000256" key="2">
    <source>
        <dbReference type="ARBA" id="ARBA00022448"/>
    </source>
</evidence>
<sequence>MEAFSREIASKSVREAFGVMLLSFLVIGLTTLAVSYFNPEMQLPAVAFEAFSAFSTVGLSLGITGDLSAGSKVAIIITMFLESGHLHTHSQHRG</sequence>
<evidence type="ECO:0000256" key="1">
    <source>
        <dbReference type="ARBA" id="ARBA00004651"/>
    </source>
</evidence>
<reference evidence="10" key="1">
    <citation type="journal article" date="2019" name="Int. J. Syst. Evol. Microbiol.">
        <title>The Global Catalogue of Microorganisms (GCM) 10K type strain sequencing project: providing services to taxonomists for standard genome sequencing and annotation.</title>
        <authorList>
            <consortium name="The Broad Institute Genomics Platform"/>
            <consortium name="The Broad Institute Genome Sequencing Center for Infectious Disease"/>
            <person name="Wu L."/>
            <person name="Ma J."/>
        </authorList>
    </citation>
    <scope>NUCLEOTIDE SEQUENCE [LARGE SCALE GENOMIC DNA]</scope>
    <source>
        <strain evidence="10">KCTC 42498</strain>
    </source>
</reference>
<keyword evidence="6" id="KW-0406">Ion transport</keyword>
<evidence type="ECO:0000256" key="5">
    <source>
        <dbReference type="ARBA" id="ARBA00022989"/>
    </source>
</evidence>
<dbReference type="Pfam" id="PF02386">
    <property type="entry name" value="TrkH"/>
    <property type="match status" value="1"/>
</dbReference>
<keyword evidence="4 8" id="KW-0812">Transmembrane</keyword>
<keyword evidence="10" id="KW-1185">Reference proteome</keyword>
<dbReference type="PANTHER" id="PTHR32024:SF1">
    <property type="entry name" value="KTR SYSTEM POTASSIUM UPTAKE PROTEIN B"/>
    <property type="match status" value="1"/>
</dbReference>
<feature type="transmembrane region" description="Helical" evidence="8">
    <location>
        <begin position="16"/>
        <end position="37"/>
    </location>
</feature>
<dbReference type="InterPro" id="IPR003445">
    <property type="entry name" value="Cat_transpt"/>
</dbReference>